<reference evidence="1 2" key="1">
    <citation type="submission" date="2016-10" db="EMBL/GenBank/DDBJ databases">
        <title>The Draft Genome Sequence of the Potato Rhizosphere Bacteria Ochrobactrum sp. IPA7.2.</title>
        <authorList>
            <person name="Gogoleva N.E."/>
            <person name="Khlopko Y.A."/>
            <person name="Burygin G.L."/>
            <person name="Plotnikov A.O."/>
        </authorList>
    </citation>
    <scope>NUCLEOTIDE SEQUENCE [LARGE SCALE GENOMIC DNA]</scope>
    <source>
        <strain evidence="1 2">IPA7.2</strain>
    </source>
</reference>
<gene>
    <name evidence="1" type="ORF">BLA27_08150</name>
</gene>
<evidence type="ECO:0008006" key="3">
    <source>
        <dbReference type="Google" id="ProtNLM"/>
    </source>
</evidence>
<dbReference type="RefSeq" id="WP_071631289.1">
    <property type="nucleotide sequence ID" value="NZ_JBCAUP010000038.1"/>
</dbReference>
<name>A0A1J6I8B6_9HYPH</name>
<protein>
    <recommendedName>
        <fullName evidence="3">DUF2267 domain-containing protein</fullName>
    </recommendedName>
</protein>
<proteinExistence type="predicted"/>
<keyword evidence="2" id="KW-1185">Reference proteome</keyword>
<evidence type="ECO:0000313" key="2">
    <source>
        <dbReference type="Proteomes" id="UP000182985"/>
    </source>
</evidence>
<dbReference type="OrthoDB" id="8445163at2"/>
<evidence type="ECO:0000313" key="1">
    <source>
        <dbReference type="EMBL" id="OIS94054.1"/>
    </source>
</evidence>
<dbReference type="EMBL" id="MOEC01000006">
    <property type="protein sequence ID" value="OIS94054.1"/>
    <property type="molecule type" value="Genomic_DNA"/>
</dbReference>
<dbReference type="Proteomes" id="UP000182985">
    <property type="component" value="Unassembled WGS sequence"/>
</dbReference>
<organism evidence="1 2">
    <name type="scientific">Brucella cytisi</name>
    <dbReference type="NCBI Taxonomy" id="407152"/>
    <lineage>
        <taxon>Bacteria</taxon>
        <taxon>Pseudomonadati</taxon>
        <taxon>Pseudomonadota</taxon>
        <taxon>Alphaproteobacteria</taxon>
        <taxon>Hyphomicrobiales</taxon>
        <taxon>Brucellaceae</taxon>
        <taxon>Brucella/Ochrobactrum group</taxon>
        <taxon>Brucella</taxon>
    </lineage>
</organism>
<sequence length="146" mass="15469">MSIQSLIDNIASNANIGPGTAEQTVGILLSIIQHEAPIVAPQIFNLIPGAPALARANDVLNPENHHAAGILGTVSNVAGNFAGERIGTLVCGLAALKSTGMSMDQANQAFLTVIRHIRQKDRELVRKLFAFVPALKSHFNIPQTES</sequence>
<accession>A0A1J6I8B6</accession>
<comment type="caution">
    <text evidence="1">The sequence shown here is derived from an EMBL/GenBank/DDBJ whole genome shotgun (WGS) entry which is preliminary data.</text>
</comment>
<dbReference type="AlphaFoldDB" id="A0A1J6I8B6"/>